<dbReference type="Proteomes" id="UP000821845">
    <property type="component" value="Chromosome 2"/>
</dbReference>
<keyword evidence="2" id="KW-1185">Reference proteome</keyword>
<evidence type="ECO:0000313" key="1">
    <source>
        <dbReference type="EMBL" id="KAH6940373.1"/>
    </source>
</evidence>
<evidence type="ECO:0000313" key="2">
    <source>
        <dbReference type="Proteomes" id="UP000821845"/>
    </source>
</evidence>
<accession>A0ACB7T0A9</accession>
<sequence>MLHIDDPFIAKSSDDDVQLLRTNDKGFSACSIDVKDLYYYRAVQPATSMEEWWCEAKDRIQ</sequence>
<proteinExistence type="predicted"/>
<reference evidence="1" key="1">
    <citation type="submission" date="2020-05" db="EMBL/GenBank/DDBJ databases">
        <title>Large-scale comparative analyses of tick genomes elucidate their genetic diversity and vector capacities.</title>
        <authorList>
            <person name="Jia N."/>
            <person name="Wang J."/>
            <person name="Shi W."/>
            <person name="Du L."/>
            <person name="Sun Y."/>
            <person name="Zhan W."/>
            <person name="Jiang J."/>
            <person name="Wang Q."/>
            <person name="Zhang B."/>
            <person name="Ji P."/>
            <person name="Sakyi L.B."/>
            <person name="Cui X."/>
            <person name="Yuan T."/>
            <person name="Jiang B."/>
            <person name="Yang W."/>
            <person name="Lam T.T.-Y."/>
            <person name="Chang Q."/>
            <person name="Ding S."/>
            <person name="Wang X."/>
            <person name="Zhu J."/>
            <person name="Ruan X."/>
            <person name="Zhao L."/>
            <person name="Wei J."/>
            <person name="Que T."/>
            <person name="Du C."/>
            <person name="Cheng J."/>
            <person name="Dai P."/>
            <person name="Han X."/>
            <person name="Huang E."/>
            <person name="Gao Y."/>
            <person name="Liu J."/>
            <person name="Shao H."/>
            <person name="Ye R."/>
            <person name="Li L."/>
            <person name="Wei W."/>
            <person name="Wang X."/>
            <person name="Wang C."/>
            <person name="Yang T."/>
            <person name="Huo Q."/>
            <person name="Li W."/>
            <person name="Guo W."/>
            <person name="Chen H."/>
            <person name="Zhou L."/>
            <person name="Ni X."/>
            <person name="Tian J."/>
            <person name="Zhou Y."/>
            <person name="Sheng Y."/>
            <person name="Liu T."/>
            <person name="Pan Y."/>
            <person name="Xia L."/>
            <person name="Li J."/>
            <person name="Zhao F."/>
            <person name="Cao W."/>
        </authorList>
    </citation>
    <scope>NUCLEOTIDE SEQUENCE</scope>
    <source>
        <strain evidence="1">Hyas-2018</strain>
    </source>
</reference>
<gene>
    <name evidence="1" type="ORF">HPB50_027104</name>
</gene>
<comment type="caution">
    <text evidence="1">The sequence shown here is derived from an EMBL/GenBank/DDBJ whole genome shotgun (WGS) entry which is preliminary data.</text>
</comment>
<protein>
    <submittedName>
        <fullName evidence="1">Uncharacterized protein</fullName>
    </submittedName>
</protein>
<name>A0ACB7T0A9_HYAAI</name>
<organism evidence="1 2">
    <name type="scientific">Hyalomma asiaticum</name>
    <name type="common">Tick</name>
    <dbReference type="NCBI Taxonomy" id="266040"/>
    <lineage>
        <taxon>Eukaryota</taxon>
        <taxon>Metazoa</taxon>
        <taxon>Ecdysozoa</taxon>
        <taxon>Arthropoda</taxon>
        <taxon>Chelicerata</taxon>
        <taxon>Arachnida</taxon>
        <taxon>Acari</taxon>
        <taxon>Parasitiformes</taxon>
        <taxon>Ixodida</taxon>
        <taxon>Ixodoidea</taxon>
        <taxon>Ixodidae</taxon>
        <taxon>Hyalomminae</taxon>
        <taxon>Hyalomma</taxon>
    </lineage>
</organism>
<dbReference type="EMBL" id="CM023482">
    <property type="protein sequence ID" value="KAH6940373.1"/>
    <property type="molecule type" value="Genomic_DNA"/>
</dbReference>